<dbReference type="EMBL" id="FNQS01000002">
    <property type="protein sequence ID" value="SEA13207.1"/>
    <property type="molecule type" value="Genomic_DNA"/>
</dbReference>
<accession>A0A1H3YP93</accession>
<reference evidence="1 2" key="1">
    <citation type="submission" date="2016-10" db="EMBL/GenBank/DDBJ databases">
        <authorList>
            <person name="de Groot N.N."/>
        </authorList>
    </citation>
    <scope>NUCLEOTIDE SEQUENCE [LARGE SCALE GENOMIC DNA]</scope>
    <source>
        <strain evidence="1 2">ATCC 29281</strain>
    </source>
</reference>
<dbReference type="Proteomes" id="UP000187280">
    <property type="component" value="Unassembled WGS sequence"/>
</dbReference>
<dbReference type="AlphaFoldDB" id="A0A1H3YP93"/>
<gene>
    <name evidence="1" type="ORF">SAMN02982996_01058</name>
</gene>
<evidence type="ECO:0000313" key="1">
    <source>
        <dbReference type="EMBL" id="SEA13207.1"/>
    </source>
</evidence>
<protein>
    <submittedName>
        <fullName evidence="1">Uncharacterized protein</fullName>
    </submittedName>
</protein>
<organism evidence="1 2">
    <name type="scientific">Lonsdalea quercina</name>
    <dbReference type="NCBI Taxonomy" id="71657"/>
    <lineage>
        <taxon>Bacteria</taxon>
        <taxon>Pseudomonadati</taxon>
        <taxon>Pseudomonadota</taxon>
        <taxon>Gammaproteobacteria</taxon>
        <taxon>Enterobacterales</taxon>
        <taxon>Pectobacteriaceae</taxon>
        <taxon>Lonsdalea</taxon>
    </lineage>
</organism>
<sequence>MKLIVSSCNSDYVRISYMAVLRPVNNFILTGKVTLLSAYQQWNNASAFRAVYLKNKGNCGIIIFA</sequence>
<keyword evidence="2" id="KW-1185">Reference proteome</keyword>
<proteinExistence type="predicted"/>
<evidence type="ECO:0000313" key="2">
    <source>
        <dbReference type="Proteomes" id="UP000187280"/>
    </source>
</evidence>
<dbReference type="STRING" id="71657.SAMN02982996_01058"/>
<name>A0A1H3YP93_9GAMM</name>